<keyword evidence="1 3" id="KW-0812">Transmembrane</keyword>
<reference evidence="4 5" key="1">
    <citation type="submission" date="2019-01" db="EMBL/GenBank/DDBJ databases">
        <title>Blautia sp. nov. KGMB01111 isolated human feces.</title>
        <authorList>
            <person name="Park J.-E."/>
            <person name="Kim J.-S."/>
            <person name="Park S.-H."/>
        </authorList>
    </citation>
    <scope>NUCLEOTIDE SEQUENCE [LARGE SCALE GENOMIC DNA]</scope>
    <source>
        <strain evidence="4 5">KGMB01111</strain>
    </source>
</reference>
<dbReference type="Proteomes" id="UP000290106">
    <property type="component" value="Unassembled WGS sequence"/>
</dbReference>
<dbReference type="InterPro" id="IPR009825">
    <property type="entry name" value="ECF_substrate-spec-like"/>
</dbReference>
<sequence>MASSNQAASTRTQARNNTQAIVVTAMCIALTYIFTAVVNIRLPFAPNGGLIHLGNVPLFLAAIIFGKKTGALSGAFGMGLFDLFSGWTAWAPFTFVVVGLMGFSVGAITEKKKGFGWKVVAILVACVIKIVGYYIAEGIIYGNWITPASSIPGNLLQVGVAAVIVLIIAGQLQKLAERMGLCTK</sequence>
<evidence type="ECO:0000313" key="4">
    <source>
        <dbReference type="EMBL" id="RXS74877.1"/>
    </source>
</evidence>
<gene>
    <name evidence="4" type="ORF">ETP43_06345</name>
</gene>
<dbReference type="PANTHER" id="PTHR37815:SF3">
    <property type="entry name" value="UPF0397 PROTEIN SPR0429"/>
    <property type="match status" value="1"/>
</dbReference>
<dbReference type="Gene3D" id="1.10.1760.20">
    <property type="match status" value="1"/>
</dbReference>
<dbReference type="PANTHER" id="PTHR37815">
    <property type="entry name" value="UPF0397 PROTEIN BC_2624-RELATED"/>
    <property type="match status" value="1"/>
</dbReference>
<proteinExistence type="predicted"/>
<evidence type="ECO:0000256" key="2">
    <source>
        <dbReference type="ARBA" id="ARBA00022989"/>
    </source>
</evidence>
<dbReference type="GO" id="GO:0016020">
    <property type="term" value="C:membrane"/>
    <property type="evidence" value="ECO:0007669"/>
    <property type="project" value="InterPro"/>
</dbReference>
<accession>A0A4Q1RGW4</accession>
<dbReference type="RefSeq" id="WP_129257426.1">
    <property type="nucleotide sequence ID" value="NZ_DAWBJR010000001.1"/>
</dbReference>
<dbReference type="EMBL" id="SDKC01000001">
    <property type="protein sequence ID" value="RXS74877.1"/>
    <property type="molecule type" value="Genomic_DNA"/>
</dbReference>
<evidence type="ECO:0000256" key="3">
    <source>
        <dbReference type="SAM" id="Phobius"/>
    </source>
</evidence>
<keyword evidence="3" id="KW-0472">Membrane</keyword>
<feature type="transmembrane region" description="Helical" evidence="3">
    <location>
        <begin position="155"/>
        <end position="172"/>
    </location>
</feature>
<comment type="caution">
    <text evidence="4">The sequence shown here is derived from an EMBL/GenBank/DDBJ whole genome shotgun (WGS) entry which is preliminary data.</text>
</comment>
<keyword evidence="2 3" id="KW-1133">Transmembrane helix</keyword>
<dbReference type="Pfam" id="PF07155">
    <property type="entry name" value="ECF-ribofla_trS"/>
    <property type="match status" value="1"/>
</dbReference>
<feature type="transmembrane region" description="Helical" evidence="3">
    <location>
        <begin position="87"/>
        <end position="108"/>
    </location>
</feature>
<evidence type="ECO:0000256" key="1">
    <source>
        <dbReference type="ARBA" id="ARBA00022692"/>
    </source>
</evidence>
<name>A0A4Q1RGW4_9FIRM</name>
<feature type="transmembrane region" description="Helical" evidence="3">
    <location>
        <begin position="115"/>
        <end position="135"/>
    </location>
</feature>
<organism evidence="4 5">
    <name type="scientific">Blautia faecicola</name>
    <dbReference type="NCBI Taxonomy" id="2509240"/>
    <lineage>
        <taxon>Bacteria</taxon>
        <taxon>Bacillati</taxon>
        <taxon>Bacillota</taxon>
        <taxon>Clostridia</taxon>
        <taxon>Lachnospirales</taxon>
        <taxon>Lachnospiraceae</taxon>
        <taxon>Blautia</taxon>
    </lineage>
</organism>
<evidence type="ECO:0000313" key="5">
    <source>
        <dbReference type="Proteomes" id="UP000290106"/>
    </source>
</evidence>
<feature type="transmembrane region" description="Helical" evidence="3">
    <location>
        <begin position="20"/>
        <end position="38"/>
    </location>
</feature>
<protein>
    <submittedName>
        <fullName evidence="4">ECF transporter S component</fullName>
    </submittedName>
</protein>
<feature type="transmembrane region" description="Helical" evidence="3">
    <location>
        <begin position="50"/>
        <end position="67"/>
    </location>
</feature>
<dbReference type="OrthoDB" id="411368at2"/>
<keyword evidence="5" id="KW-1185">Reference proteome</keyword>
<dbReference type="AlphaFoldDB" id="A0A4Q1RGW4"/>